<name>A0A0F9KC18_9ZZZZ</name>
<dbReference type="EMBL" id="LAZR01008326">
    <property type="protein sequence ID" value="KKM79488.1"/>
    <property type="molecule type" value="Genomic_DNA"/>
</dbReference>
<sequence>MGYLALPDELVKSNYYKWILRSADRDTMHALWRKVLNKGTKHYEHGILINNIKIKTLAIESGLRYSTAKDSLSRLDYLGVIIKLEKKSRNNRYFVGFRTADNQRLYLIDHLIQMYKEFLDRSVESQLKTSQESKHTPVIKDLTSYQIESDYREFIIDHCDNLNELVNKRLNKIPHPNKTIFELLFDRKDIYRKNLSQRTVSRATLAP</sequence>
<dbReference type="AlphaFoldDB" id="A0A0F9KC18"/>
<accession>A0A0F9KC18</accession>
<organism evidence="1">
    <name type="scientific">marine sediment metagenome</name>
    <dbReference type="NCBI Taxonomy" id="412755"/>
    <lineage>
        <taxon>unclassified sequences</taxon>
        <taxon>metagenomes</taxon>
        <taxon>ecological metagenomes</taxon>
    </lineage>
</organism>
<gene>
    <name evidence="1" type="ORF">LCGC14_1349450</name>
</gene>
<proteinExistence type="predicted"/>
<protein>
    <submittedName>
        <fullName evidence="1">Uncharacterized protein</fullName>
    </submittedName>
</protein>
<comment type="caution">
    <text evidence="1">The sequence shown here is derived from an EMBL/GenBank/DDBJ whole genome shotgun (WGS) entry which is preliminary data.</text>
</comment>
<reference evidence="1" key="1">
    <citation type="journal article" date="2015" name="Nature">
        <title>Complex archaea that bridge the gap between prokaryotes and eukaryotes.</title>
        <authorList>
            <person name="Spang A."/>
            <person name="Saw J.H."/>
            <person name="Jorgensen S.L."/>
            <person name="Zaremba-Niedzwiedzka K."/>
            <person name="Martijn J."/>
            <person name="Lind A.E."/>
            <person name="van Eijk R."/>
            <person name="Schleper C."/>
            <person name="Guy L."/>
            <person name="Ettema T.J."/>
        </authorList>
    </citation>
    <scope>NUCLEOTIDE SEQUENCE</scope>
</reference>
<evidence type="ECO:0000313" key="1">
    <source>
        <dbReference type="EMBL" id="KKM79488.1"/>
    </source>
</evidence>